<comment type="caution">
    <text evidence="1">The sequence shown here is derived from an EMBL/GenBank/DDBJ whole genome shotgun (WGS) entry which is preliminary data.</text>
</comment>
<name>A0ACB5TIX2_CANBO</name>
<dbReference type="Proteomes" id="UP001165101">
    <property type="component" value="Unassembled WGS sequence"/>
</dbReference>
<keyword evidence="2" id="KW-1185">Reference proteome</keyword>
<dbReference type="EMBL" id="BSXV01000552">
    <property type="protein sequence ID" value="GME89599.1"/>
    <property type="molecule type" value="Genomic_DNA"/>
</dbReference>
<reference evidence="1" key="1">
    <citation type="submission" date="2023-04" db="EMBL/GenBank/DDBJ databases">
        <title>Candida boidinii NBRC 1967.</title>
        <authorList>
            <person name="Ichikawa N."/>
            <person name="Sato H."/>
            <person name="Tonouchi N."/>
        </authorList>
    </citation>
    <scope>NUCLEOTIDE SEQUENCE</scope>
    <source>
        <strain evidence="1">NBRC 1967</strain>
    </source>
</reference>
<evidence type="ECO:0000313" key="2">
    <source>
        <dbReference type="Proteomes" id="UP001165101"/>
    </source>
</evidence>
<organism evidence="1 2">
    <name type="scientific">Candida boidinii</name>
    <name type="common">Yeast</name>
    <dbReference type="NCBI Taxonomy" id="5477"/>
    <lineage>
        <taxon>Eukaryota</taxon>
        <taxon>Fungi</taxon>
        <taxon>Dikarya</taxon>
        <taxon>Ascomycota</taxon>
        <taxon>Saccharomycotina</taxon>
        <taxon>Pichiomycetes</taxon>
        <taxon>Pichiales</taxon>
        <taxon>Pichiaceae</taxon>
        <taxon>Ogataea</taxon>
        <taxon>Ogataea/Candida clade</taxon>
    </lineage>
</organism>
<proteinExistence type="predicted"/>
<sequence>MAPSKSEKIIIVGAGVAGLSTAYSLLQQGFEDIHIYDKRDYFNQGYDYFKGCDSPSSDMNKIFRAAYGQQTHYQTMAAESRDTFLKWNKMIKEENFEGGLPIYKNSGNIQLTDQNKLPPFEEYTLKNMSATEAICISDSDAEERAIKAGLHPCSVDPFEAKKRGAHLQGVLDTTGGMIIADKCCRWVLHLCQKAGGKRFTTHFGSSIGETKELLLEYNKSTGKKKCIGIKTLDNELHFSSIVISACGPWTNLLVPEGNEKLEATGGSVCLIKLTDPAALAKYHEDIFPTFTYKMRDGFMGGLYGFPVKHGYFKIGFRGIKWTNAVGSTNSVVKTAYSDVPETNIPLYGLNVIKAFLKENVPEISKITKTRLCWYSDTEDNDFLISYCPYYEDDSLFVVAGDSGHSFMMFGSIGKTITSILNKKGDPFLTNLFSWERERERLNVINLGESDPRALKHQKMATPLDWYIHGQPKL</sequence>
<protein>
    <submittedName>
        <fullName evidence="1">Unnamed protein product</fullName>
    </submittedName>
</protein>
<evidence type="ECO:0000313" key="1">
    <source>
        <dbReference type="EMBL" id="GME89599.1"/>
    </source>
</evidence>
<accession>A0ACB5TIX2</accession>
<gene>
    <name evidence="1" type="ORF">Cboi01_000146700</name>
</gene>